<dbReference type="AlphaFoldDB" id="A0A927AP74"/>
<reference evidence="1" key="1">
    <citation type="submission" date="2020-09" db="EMBL/GenBank/DDBJ databases">
        <authorList>
            <person name="Kim M.K."/>
        </authorList>
    </citation>
    <scope>NUCLEOTIDE SEQUENCE</scope>
    <source>
        <strain evidence="1">BT702</strain>
    </source>
</reference>
<organism evidence="1 2">
    <name type="scientific">Spirosoma profusum</name>
    <dbReference type="NCBI Taxonomy" id="2771354"/>
    <lineage>
        <taxon>Bacteria</taxon>
        <taxon>Pseudomonadati</taxon>
        <taxon>Bacteroidota</taxon>
        <taxon>Cytophagia</taxon>
        <taxon>Cytophagales</taxon>
        <taxon>Cytophagaceae</taxon>
        <taxon>Spirosoma</taxon>
    </lineage>
</organism>
<dbReference type="EMBL" id="JACWZY010000022">
    <property type="protein sequence ID" value="MBD2703454.1"/>
    <property type="molecule type" value="Genomic_DNA"/>
</dbReference>
<evidence type="ECO:0000313" key="2">
    <source>
        <dbReference type="Proteomes" id="UP000598820"/>
    </source>
</evidence>
<dbReference type="RefSeq" id="WP_190889301.1">
    <property type="nucleotide sequence ID" value="NZ_JACWZY010000022.1"/>
</dbReference>
<comment type="caution">
    <text evidence="1">The sequence shown here is derived from an EMBL/GenBank/DDBJ whole genome shotgun (WGS) entry which is preliminary data.</text>
</comment>
<gene>
    <name evidence="1" type="ORF">IC229_22610</name>
</gene>
<keyword evidence="2" id="KW-1185">Reference proteome</keyword>
<sequence>MNTFTKSVRQFTDSLITTLFFLSLPFTLLTACERSPLADPKESQNDSTNKPGSVNAWSYIYTAQVLPLASSDSSKVYDPATKQYTYIGSKSFLPTNYHRVVNGGAVLVYLRDNTFSQNGWTLSAFQDTYINIGNSGTWKANYTSSILPTGVLVKGQYLTNIGNPSYISAYKIDVKIILIDATAQVTNAIKSGAINVNDSQEVEHYLAKTVTDVAL</sequence>
<proteinExistence type="predicted"/>
<evidence type="ECO:0000313" key="1">
    <source>
        <dbReference type="EMBL" id="MBD2703454.1"/>
    </source>
</evidence>
<dbReference type="PROSITE" id="PS51257">
    <property type="entry name" value="PROKAR_LIPOPROTEIN"/>
    <property type="match status" value="1"/>
</dbReference>
<dbReference type="Proteomes" id="UP000598820">
    <property type="component" value="Unassembled WGS sequence"/>
</dbReference>
<name>A0A927AP74_9BACT</name>
<protein>
    <submittedName>
        <fullName evidence="1">Uncharacterized protein</fullName>
    </submittedName>
</protein>
<accession>A0A927AP74</accession>